<dbReference type="SUPFAM" id="SSF49464">
    <property type="entry name" value="Carboxypeptidase regulatory domain-like"/>
    <property type="match status" value="1"/>
</dbReference>
<dbReference type="Gene3D" id="2.60.40.1120">
    <property type="entry name" value="Carboxypeptidase-like, regulatory domain"/>
    <property type="match status" value="1"/>
</dbReference>
<reference evidence="2 3" key="1">
    <citation type="submission" date="2018-02" db="EMBL/GenBank/DDBJ databases">
        <title>Genomic Encyclopedia of Archaeal and Bacterial Type Strains, Phase II (KMG-II): from individual species to whole genera.</title>
        <authorList>
            <person name="Goeker M."/>
        </authorList>
    </citation>
    <scope>NUCLEOTIDE SEQUENCE [LARGE SCALE GENOMIC DNA]</scope>
    <source>
        <strain evidence="2 3">DSM 16809</strain>
    </source>
</reference>
<gene>
    <name evidence="2" type="ORF">LY01_01871</name>
</gene>
<keyword evidence="1" id="KW-0732">Signal</keyword>
<evidence type="ECO:0000313" key="3">
    <source>
        <dbReference type="Proteomes" id="UP000239002"/>
    </source>
</evidence>
<dbReference type="OrthoDB" id="1144164at2"/>
<dbReference type="GO" id="GO:0004180">
    <property type="term" value="F:carboxypeptidase activity"/>
    <property type="evidence" value="ECO:0007669"/>
    <property type="project" value="UniProtKB-KW"/>
</dbReference>
<keyword evidence="3" id="KW-1185">Reference proteome</keyword>
<evidence type="ECO:0000256" key="1">
    <source>
        <dbReference type="SAM" id="SignalP"/>
    </source>
</evidence>
<protein>
    <submittedName>
        <fullName evidence="2">Carboxypeptidase-like protein</fullName>
    </submittedName>
</protein>
<proteinExistence type="predicted"/>
<sequence length="287" mass="33123">MKSLFIILSLLTTIFCFSQRTITGTVSDVNGKPILGSTIKVKGTFITTVSDLSGKYSIAINQNDFLEFSFFGYKTKEIKVENQEVINIKLKEDPAFINVYLGRGREQDLKLITGINYETYGFHFSSKRRIIPRPYSFDFGAQSGFNGNYNYNLGLERNITFKDYTSIDLKAAFETANFNDNQYHSYKISLSKLFSILSATKHQQFSLISGYMNYDGRFDSNQIGYGLGLKREMWNLTLSSSFIYWQDFNELNAQIVYYINNFNLNIGYKHLASYEEFQLGLGYSFYF</sequence>
<evidence type="ECO:0000313" key="2">
    <source>
        <dbReference type="EMBL" id="PPK95118.1"/>
    </source>
</evidence>
<name>A0A2S6ILP7_9FLAO</name>
<feature type="chain" id="PRO_5015442925" evidence="1">
    <location>
        <begin position="19"/>
        <end position="287"/>
    </location>
</feature>
<comment type="caution">
    <text evidence="2">The sequence shown here is derived from an EMBL/GenBank/DDBJ whole genome shotgun (WGS) entry which is preliminary data.</text>
</comment>
<dbReference type="AlphaFoldDB" id="A0A2S6ILP7"/>
<dbReference type="InterPro" id="IPR008969">
    <property type="entry name" value="CarboxyPept-like_regulatory"/>
</dbReference>
<dbReference type="Pfam" id="PF13715">
    <property type="entry name" value="CarbopepD_reg_2"/>
    <property type="match status" value="1"/>
</dbReference>
<keyword evidence="2" id="KW-0645">Protease</keyword>
<dbReference type="EMBL" id="PTJE01000003">
    <property type="protein sequence ID" value="PPK95118.1"/>
    <property type="molecule type" value="Genomic_DNA"/>
</dbReference>
<keyword evidence="2" id="KW-0121">Carboxypeptidase</keyword>
<dbReference type="Proteomes" id="UP000239002">
    <property type="component" value="Unassembled WGS sequence"/>
</dbReference>
<feature type="signal peptide" evidence="1">
    <location>
        <begin position="1"/>
        <end position="18"/>
    </location>
</feature>
<accession>A0A2S6ILP7</accession>
<dbReference type="RefSeq" id="WP_104515545.1">
    <property type="nucleotide sequence ID" value="NZ_MQVW01000024.1"/>
</dbReference>
<keyword evidence="2" id="KW-0378">Hydrolase</keyword>
<organism evidence="2 3">
    <name type="scientific">Nonlabens xylanidelens</name>
    <dbReference type="NCBI Taxonomy" id="191564"/>
    <lineage>
        <taxon>Bacteria</taxon>
        <taxon>Pseudomonadati</taxon>
        <taxon>Bacteroidota</taxon>
        <taxon>Flavobacteriia</taxon>
        <taxon>Flavobacteriales</taxon>
        <taxon>Flavobacteriaceae</taxon>
        <taxon>Nonlabens</taxon>
    </lineage>
</organism>